<sequence>MLKHIFYAVGLGVALFLLYLMQYTGAFKSVTIQQDERGPYTIIYKSHVGPYHKIVANIQEVEKWAQENGLKCRLSFGEYFDDPSIVEEGRLNSRGGCLIDPLVEEENVTFEKLKTNLPEGFQADEIPQTKAVVAIFSGAAGIGPLKVYPKAEDYIKEHRLQKKSSVIEIYEIFDKKSMQTTYIWPVH</sequence>
<protein>
    <recommendedName>
        <fullName evidence="1">AraC effector-binding domain-containing protein</fullName>
    </recommendedName>
</protein>
<dbReference type="eggNOG" id="COG3449">
    <property type="taxonomic scope" value="Bacteria"/>
</dbReference>
<dbReference type="Pfam" id="PF06445">
    <property type="entry name" value="GyrI-like"/>
    <property type="match status" value="1"/>
</dbReference>
<dbReference type="SUPFAM" id="SSF55136">
    <property type="entry name" value="Probable bacterial effector-binding domain"/>
    <property type="match status" value="1"/>
</dbReference>
<dbReference type="SMART" id="SM00871">
    <property type="entry name" value="AraC_E_bind"/>
    <property type="match status" value="1"/>
</dbReference>
<reference evidence="2 3" key="1">
    <citation type="journal article" date="2013" name="ISME J.">
        <title>By their genes ye shall know them: genomic signatures of predatory bacteria.</title>
        <authorList>
            <person name="Pasternak Z."/>
            <person name="Pietrokovski S."/>
            <person name="Rotem O."/>
            <person name="Gophna U."/>
            <person name="Lurie-Weinberger M.N."/>
            <person name="Jurkevitch E."/>
        </authorList>
    </citation>
    <scope>NUCLEOTIDE SEQUENCE [LARGE SCALE GENOMIC DNA]</scope>
    <source>
        <strain evidence="2 3">JSS</strain>
    </source>
</reference>
<evidence type="ECO:0000313" key="3">
    <source>
        <dbReference type="Proteomes" id="UP000012040"/>
    </source>
</evidence>
<feature type="domain" description="AraC effector-binding" evidence="1">
    <location>
        <begin position="30"/>
        <end position="187"/>
    </location>
</feature>
<dbReference type="PANTHER" id="PTHR15949:SF3">
    <property type="entry name" value="TESTIS-EXPRESSED PROTEIN 264"/>
    <property type="match status" value="1"/>
</dbReference>
<evidence type="ECO:0000313" key="2">
    <source>
        <dbReference type="EMBL" id="AGH96046.1"/>
    </source>
</evidence>
<evidence type="ECO:0000259" key="1">
    <source>
        <dbReference type="SMART" id="SM00871"/>
    </source>
</evidence>
<dbReference type="RefSeq" id="WP_015470536.1">
    <property type="nucleotide sequence ID" value="NC_020813.1"/>
</dbReference>
<dbReference type="PANTHER" id="PTHR15949">
    <property type="entry name" value="TESTIS-EXPRESSED PROTEIN 264"/>
    <property type="match status" value="1"/>
</dbReference>
<keyword evidence="3" id="KW-1185">Reference proteome</keyword>
<dbReference type="KEGG" id="bex:A11Q_1830"/>
<name>M4VDE6_9BACT</name>
<dbReference type="PATRIC" id="fig|1184267.3.peg.1852"/>
<dbReference type="STRING" id="1184267.A11Q_1830"/>
<dbReference type="AlphaFoldDB" id="M4VDE6"/>
<dbReference type="OrthoDB" id="5337216at2"/>
<gene>
    <name evidence="2" type="ORF">A11Q_1830</name>
</gene>
<dbReference type="InterPro" id="IPR010499">
    <property type="entry name" value="AraC_E-bd"/>
</dbReference>
<dbReference type="InterPro" id="IPR011256">
    <property type="entry name" value="Reg_factor_effector_dom_sf"/>
</dbReference>
<organism evidence="2 3">
    <name type="scientific">Pseudobdellovibrio exovorus JSS</name>
    <dbReference type="NCBI Taxonomy" id="1184267"/>
    <lineage>
        <taxon>Bacteria</taxon>
        <taxon>Pseudomonadati</taxon>
        <taxon>Bdellovibrionota</taxon>
        <taxon>Bdellovibrionia</taxon>
        <taxon>Bdellovibrionales</taxon>
        <taxon>Pseudobdellovibrionaceae</taxon>
        <taxon>Pseudobdellovibrio</taxon>
    </lineage>
</organism>
<dbReference type="Gene3D" id="3.20.80.10">
    <property type="entry name" value="Regulatory factor, effector binding domain"/>
    <property type="match status" value="1"/>
</dbReference>
<dbReference type="EMBL" id="CP003537">
    <property type="protein sequence ID" value="AGH96046.1"/>
    <property type="molecule type" value="Genomic_DNA"/>
</dbReference>
<accession>M4VDE6</accession>
<dbReference type="HOGENOM" id="CLU_1591370_0_0_7"/>
<dbReference type="InterPro" id="IPR029442">
    <property type="entry name" value="GyrI-like"/>
</dbReference>
<proteinExistence type="predicted"/>
<dbReference type="Proteomes" id="UP000012040">
    <property type="component" value="Chromosome"/>
</dbReference>